<dbReference type="Gene3D" id="3.90.550.10">
    <property type="entry name" value="Spore Coat Polysaccharide Biosynthesis Protein SpsA, Chain A"/>
    <property type="match status" value="1"/>
</dbReference>
<name>A0A381XTI2_9ZZZZ</name>
<dbReference type="GO" id="GO:0016758">
    <property type="term" value="F:hexosyltransferase activity"/>
    <property type="evidence" value="ECO:0007669"/>
    <property type="project" value="UniProtKB-ARBA"/>
</dbReference>
<dbReference type="PANTHER" id="PTHR22916:SF3">
    <property type="entry name" value="UDP-GLCNAC:BETAGAL BETA-1,3-N-ACETYLGLUCOSAMINYLTRANSFERASE-LIKE PROTEIN 1"/>
    <property type="match status" value="1"/>
</dbReference>
<dbReference type="PANTHER" id="PTHR22916">
    <property type="entry name" value="GLYCOSYLTRANSFERASE"/>
    <property type="match status" value="1"/>
</dbReference>
<dbReference type="EMBL" id="UINC01016342">
    <property type="protein sequence ID" value="SVA68106.1"/>
    <property type="molecule type" value="Genomic_DNA"/>
</dbReference>
<dbReference type="InterPro" id="IPR029044">
    <property type="entry name" value="Nucleotide-diphossugar_trans"/>
</dbReference>
<sequence length="280" mass="32722">MNCYNGEKYLREAIASVRVQTYQNWEIIFWDNQSTDRSAEIFRSYDDPRLKYFYAPTHSFLYEARNYAIDKASGKFIAFLDVDDWWRADKLALQIPLFSDPDVGFACSNYWIIREGRRRRRLFKRTLPSGWVLNDILTDYPVGLLTLVVRRAAFDGLSGGCDPRFHVSGDMELVIRLAMTWKMAVCQEPLAWYRIHSDNEGRKHKARIVAEYRMMVEELGTQPAVAQLSGYKQLADELTYLQARLLINEEKLGDAVRHLKDLPWGAYKLKLMLLIVRAYL</sequence>
<dbReference type="SUPFAM" id="SSF53448">
    <property type="entry name" value="Nucleotide-diphospho-sugar transferases"/>
    <property type="match status" value="1"/>
</dbReference>
<evidence type="ECO:0000259" key="1">
    <source>
        <dbReference type="Pfam" id="PF00535"/>
    </source>
</evidence>
<reference evidence="2" key="1">
    <citation type="submission" date="2018-05" db="EMBL/GenBank/DDBJ databases">
        <authorList>
            <person name="Lanie J.A."/>
            <person name="Ng W.-L."/>
            <person name="Kazmierczak K.M."/>
            <person name="Andrzejewski T.M."/>
            <person name="Davidsen T.M."/>
            <person name="Wayne K.J."/>
            <person name="Tettelin H."/>
            <person name="Glass J.I."/>
            <person name="Rusch D."/>
            <person name="Podicherti R."/>
            <person name="Tsui H.-C.T."/>
            <person name="Winkler M.E."/>
        </authorList>
    </citation>
    <scope>NUCLEOTIDE SEQUENCE</scope>
</reference>
<evidence type="ECO:0000313" key="2">
    <source>
        <dbReference type="EMBL" id="SVA68106.1"/>
    </source>
</evidence>
<dbReference type="InterPro" id="IPR001173">
    <property type="entry name" value="Glyco_trans_2-like"/>
</dbReference>
<protein>
    <recommendedName>
        <fullName evidence="1">Glycosyltransferase 2-like domain-containing protein</fullName>
    </recommendedName>
</protein>
<feature type="domain" description="Glycosyltransferase 2-like" evidence="1">
    <location>
        <begin position="3"/>
        <end position="125"/>
    </location>
</feature>
<proteinExistence type="predicted"/>
<accession>A0A381XTI2</accession>
<dbReference type="Pfam" id="PF00535">
    <property type="entry name" value="Glycos_transf_2"/>
    <property type="match status" value="1"/>
</dbReference>
<organism evidence="2">
    <name type="scientific">marine metagenome</name>
    <dbReference type="NCBI Taxonomy" id="408172"/>
    <lineage>
        <taxon>unclassified sequences</taxon>
        <taxon>metagenomes</taxon>
        <taxon>ecological metagenomes</taxon>
    </lineage>
</organism>
<gene>
    <name evidence="2" type="ORF">METZ01_LOCUS120960</name>
</gene>
<dbReference type="AlphaFoldDB" id="A0A381XTI2"/>